<dbReference type="PROSITE" id="PS51186">
    <property type="entry name" value="GNAT"/>
    <property type="match status" value="1"/>
</dbReference>
<dbReference type="PANTHER" id="PTHR43415">
    <property type="entry name" value="SPERMIDINE N(1)-ACETYLTRANSFERASE"/>
    <property type="match status" value="1"/>
</dbReference>
<gene>
    <name evidence="2" type="ORF">SAMN05192533_110102</name>
</gene>
<dbReference type="PANTHER" id="PTHR43415:SF4">
    <property type="entry name" value="N-ACETYLTRANSFERASE DOMAIN-CONTAINING PROTEIN"/>
    <property type="match status" value="1"/>
</dbReference>
<proteinExistence type="predicted"/>
<dbReference type="EMBL" id="FOBW01000010">
    <property type="protein sequence ID" value="SEN22867.1"/>
    <property type="molecule type" value="Genomic_DNA"/>
</dbReference>
<dbReference type="GO" id="GO:0016747">
    <property type="term" value="F:acyltransferase activity, transferring groups other than amino-acyl groups"/>
    <property type="evidence" value="ECO:0007669"/>
    <property type="project" value="InterPro"/>
</dbReference>
<dbReference type="Pfam" id="PF13302">
    <property type="entry name" value="Acetyltransf_3"/>
    <property type="match status" value="1"/>
</dbReference>
<name>A0A1H8EVF0_9BACI</name>
<dbReference type="RefSeq" id="WP_244532607.1">
    <property type="nucleotide sequence ID" value="NZ_FOBW01000010.1"/>
</dbReference>
<keyword evidence="2" id="KW-0808">Transferase</keyword>
<dbReference type="Gene3D" id="3.40.630.30">
    <property type="match status" value="1"/>
</dbReference>
<dbReference type="SUPFAM" id="SSF55729">
    <property type="entry name" value="Acyl-CoA N-acyltransferases (Nat)"/>
    <property type="match status" value="1"/>
</dbReference>
<evidence type="ECO:0000313" key="2">
    <source>
        <dbReference type="EMBL" id="SEN22867.1"/>
    </source>
</evidence>
<evidence type="ECO:0000313" key="3">
    <source>
        <dbReference type="Proteomes" id="UP000198553"/>
    </source>
</evidence>
<reference evidence="3" key="1">
    <citation type="submission" date="2016-10" db="EMBL/GenBank/DDBJ databases">
        <authorList>
            <person name="Varghese N."/>
            <person name="Submissions S."/>
        </authorList>
    </citation>
    <scope>NUCLEOTIDE SEQUENCE [LARGE SCALE GENOMIC DNA]</scope>
    <source>
        <strain evidence="3">B48,IBRC-M 10115,DSM 25386,CECT 8001</strain>
    </source>
</reference>
<organism evidence="2 3">
    <name type="scientific">Mesobacillus persicus</name>
    <dbReference type="NCBI Taxonomy" id="930146"/>
    <lineage>
        <taxon>Bacteria</taxon>
        <taxon>Bacillati</taxon>
        <taxon>Bacillota</taxon>
        <taxon>Bacilli</taxon>
        <taxon>Bacillales</taxon>
        <taxon>Bacillaceae</taxon>
        <taxon>Mesobacillus</taxon>
    </lineage>
</organism>
<keyword evidence="3" id="KW-1185">Reference proteome</keyword>
<dbReference type="STRING" id="930146.SAMN05192533_110102"/>
<dbReference type="InterPro" id="IPR016181">
    <property type="entry name" value="Acyl_CoA_acyltransferase"/>
</dbReference>
<feature type="domain" description="N-acetyltransferase" evidence="1">
    <location>
        <begin position="12"/>
        <end position="175"/>
    </location>
</feature>
<dbReference type="Proteomes" id="UP000198553">
    <property type="component" value="Unassembled WGS sequence"/>
</dbReference>
<dbReference type="InterPro" id="IPR000182">
    <property type="entry name" value="GNAT_dom"/>
</dbReference>
<accession>A0A1H8EVF0</accession>
<dbReference type="AlphaFoldDB" id="A0A1H8EVF0"/>
<protein>
    <submittedName>
        <fullName evidence="2">Protein N-acetyltransferase, RimJ/RimL family</fullName>
    </submittedName>
</protein>
<sequence>MHMQKPLKGSLVVLDNITEEDLPELWEIIYDTEHPEWRKWDSPYVTLHPMDYEKFHDQMLNLIKHKLDKQFLIKANDEIIGIIFYDWEHESSNSLEVGLTIYRHEYLNRGYELDTLKTWVDYLFDNFPIPRIGLTTWSGNERLLSIGKELGMMVEGRIRKSRLYRGRYYDSVKLGILREEWEEQQHQ</sequence>
<evidence type="ECO:0000259" key="1">
    <source>
        <dbReference type="PROSITE" id="PS51186"/>
    </source>
</evidence>